<dbReference type="Pfam" id="PF00696">
    <property type="entry name" value="AA_kinase"/>
    <property type="match status" value="1"/>
</dbReference>
<proteinExistence type="inferred from homology"/>
<dbReference type="InterPro" id="IPR010167">
    <property type="entry name" value="NH2A_AcTrfase"/>
</dbReference>
<evidence type="ECO:0000256" key="1">
    <source>
        <dbReference type="ARBA" id="ARBA00004925"/>
    </source>
</evidence>
<keyword evidence="6 8" id="KW-0012">Acyltransferase</keyword>
<dbReference type="SUPFAM" id="SSF55729">
    <property type="entry name" value="Acyl-CoA N-acyltransferases (Nat)"/>
    <property type="match status" value="1"/>
</dbReference>
<comment type="subcellular location">
    <subcellularLocation>
        <location evidence="8">Cytoplasm</location>
    </subcellularLocation>
</comment>
<evidence type="ECO:0000313" key="10">
    <source>
        <dbReference type="EMBL" id="PCJ28226.1"/>
    </source>
</evidence>
<protein>
    <recommendedName>
        <fullName evidence="8">Amino-acid acetyltransferase</fullName>
        <ecNumber evidence="8">2.3.1.1</ecNumber>
    </recommendedName>
    <alternativeName>
        <fullName evidence="8">N-acetylglutamate synthase</fullName>
        <shortName evidence="8">AGS</shortName>
        <shortName evidence="8">NAGS</shortName>
    </alternativeName>
</protein>
<evidence type="ECO:0000256" key="3">
    <source>
        <dbReference type="ARBA" id="ARBA00022571"/>
    </source>
</evidence>
<evidence type="ECO:0000256" key="7">
    <source>
        <dbReference type="ARBA" id="ARBA00048372"/>
    </source>
</evidence>
<dbReference type="Gene3D" id="3.40.1160.10">
    <property type="entry name" value="Acetylglutamate kinase-like"/>
    <property type="match status" value="1"/>
</dbReference>
<dbReference type="Pfam" id="PF00583">
    <property type="entry name" value="Acetyltransf_1"/>
    <property type="match status" value="1"/>
</dbReference>
<dbReference type="NCBIfam" id="TIGR01890">
    <property type="entry name" value="N-Ac-Glu-synth"/>
    <property type="match status" value="1"/>
</dbReference>
<dbReference type="EMBL" id="NVVJ01000003">
    <property type="protein sequence ID" value="PCJ28226.1"/>
    <property type="molecule type" value="Genomic_DNA"/>
</dbReference>
<dbReference type="SUPFAM" id="SSF53633">
    <property type="entry name" value="Carbamate kinase-like"/>
    <property type="match status" value="1"/>
</dbReference>
<dbReference type="InterPro" id="IPR036393">
    <property type="entry name" value="AceGlu_kinase-like_sf"/>
</dbReference>
<dbReference type="Proteomes" id="UP000218327">
    <property type="component" value="Unassembled WGS sequence"/>
</dbReference>
<comment type="caution">
    <text evidence="10">The sequence shown here is derived from an EMBL/GenBank/DDBJ whole genome shotgun (WGS) entry which is preliminary data.</text>
</comment>
<dbReference type="CDD" id="cd04301">
    <property type="entry name" value="NAT_SF"/>
    <property type="match status" value="1"/>
</dbReference>
<accession>A0A2A5BB34</accession>
<dbReference type="PANTHER" id="PTHR30602">
    <property type="entry name" value="AMINO-ACID ACETYLTRANSFERASE"/>
    <property type="match status" value="1"/>
</dbReference>
<keyword evidence="3 8" id="KW-0055">Arginine biosynthesis</keyword>
<dbReference type="InterPro" id="IPR033719">
    <property type="entry name" value="NAGS_kin"/>
</dbReference>
<sequence length="444" mass="48939">MSDNEKKDSTDIIEWFRASTSYINAHRGKIFVVLLSGEALADKNLSNVVCDLTLLHSLGVKLVLVHGARPQISQALEQNGTESSYHKNLRVTKPECIETVMRVVGGESAKLEALFSMGVGNSPMHGSDISMSRGNYVTAKPVGIHDGIDYHYTGKVRKIRTQAIQQQLDQGNIALLSNLGYSLTGEVFNLTAEEVATEAAIELKADKFILLIPQAGVLDDSGKLVASLSEDDANFYSSKLAGQGEDSKCVSRALTACLRAYNNNVHRSHLISFKDNGALIRELFTREGNGSLISSDNFDNLRNASIDDVAGILKLIKPLEENGSLVERSRELLETEIENFKVIELEGTIIACAALYPHGNKFGEIACIAIDSNYQKNGFGDRLLASLEKEAREQALKKLFVLTTTASHWFIEKGFSEGELNELPEERQQLYNFQRKSKVLTKQL</sequence>
<evidence type="ECO:0000256" key="4">
    <source>
        <dbReference type="ARBA" id="ARBA00022605"/>
    </source>
</evidence>
<gene>
    <name evidence="8" type="primary">argA</name>
    <name evidence="10" type="ORF">COA96_01585</name>
</gene>
<comment type="miscellaneous">
    <text evidence="8">In bacteria which possess the bifunctional enzyme ornithine acetyltransferase/N-acetylglutamate synthase (ArgJ), ArgA fulfills an anaplerotic role.</text>
</comment>
<dbReference type="PIRSF" id="PIRSF000423">
    <property type="entry name" value="ArgA"/>
    <property type="match status" value="1"/>
</dbReference>
<organism evidence="10 11">
    <name type="scientific">SAR86 cluster bacterium</name>
    <dbReference type="NCBI Taxonomy" id="2030880"/>
    <lineage>
        <taxon>Bacteria</taxon>
        <taxon>Pseudomonadati</taxon>
        <taxon>Pseudomonadota</taxon>
        <taxon>Gammaproteobacteria</taxon>
        <taxon>SAR86 cluster</taxon>
    </lineage>
</organism>
<dbReference type="InterPro" id="IPR000182">
    <property type="entry name" value="GNAT_dom"/>
</dbReference>
<comment type="similarity">
    <text evidence="2 8">Belongs to the acetyltransferase family. ArgA subfamily.</text>
</comment>
<evidence type="ECO:0000259" key="9">
    <source>
        <dbReference type="PROSITE" id="PS51186"/>
    </source>
</evidence>
<evidence type="ECO:0000256" key="6">
    <source>
        <dbReference type="ARBA" id="ARBA00023315"/>
    </source>
</evidence>
<dbReference type="PROSITE" id="PS51186">
    <property type="entry name" value="GNAT"/>
    <property type="match status" value="1"/>
</dbReference>
<keyword evidence="5 8" id="KW-0808">Transferase</keyword>
<dbReference type="PANTHER" id="PTHR30602:SF12">
    <property type="entry name" value="AMINO-ACID ACETYLTRANSFERASE NAGS1, CHLOROPLASTIC-RELATED"/>
    <property type="match status" value="1"/>
</dbReference>
<evidence type="ECO:0000256" key="5">
    <source>
        <dbReference type="ARBA" id="ARBA00022679"/>
    </source>
</evidence>
<dbReference type="NCBIfam" id="NF003641">
    <property type="entry name" value="PRK05279.1"/>
    <property type="match status" value="1"/>
</dbReference>
<dbReference type="GO" id="GO:0005737">
    <property type="term" value="C:cytoplasm"/>
    <property type="evidence" value="ECO:0007669"/>
    <property type="project" value="UniProtKB-SubCell"/>
</dbReference>
<dbReference type="AlphaFoldDB" id="A0A2A5BB34"/>
<reference evidence="11" key="1">
    <citation type="submission" date="2017-08" db="EMBL/GenBank/DDBJ databases">
        <title>A dynamic microbial community with high functional redundancy inhabits the cold, oxic subseafloor aquifer.</title>
        <authorList>
            <person name="Tully B.J."/>
            <person name="Wheat C.G."/>
            <person name="Glazer B.T."/>
            <person name="Huber J.A."/>
        </authorList>
    </citation>
    <scope>NUCLEOTIDE SEQUENCE [LARGE SCALE GENOMIC DNA]</scope>
</reference>
<evidence type="ECO:0000256" key="2">
    <source>
        <dbReference type="ARBA" id="ARBA00009145"/>
    </source>
</evidence>
<comment type="catalytic activity">
    <reaction evidence="7 8">
        <text>L-glutamate + acetyl-CoA = N-acetyl-L-glutamate + CoA + H(+)</text>
        <dbReference type="Rhea" id="RHEA:24292"/>
        <dbReference type="ChEBI" id="CHEBI:15378"/>
        <dbReference type="ChEBI" id="CHEBI:29985"/>
        <dbReference type="ChEBI" id="CHEBI:44337"/>
        <dbReference type="ChEBI" id="CHEBI:57287"/>
        <dbReference type="ChEBI" id="CHEBI:57288"/>
        <dbReference type="EC" id="2.3.1.1"/>
    </reaction>
</comment>
<keyword evidence="8" id="KW-0963">Cytoplasm</keyword>
<dbReference type="InterPro" id="IPR001048">
    <property type="entry name" value="Asp/Glu/Uridylate_kinase"/>
</dbReference>
<dbReference type="GO" id="GO:0006526">
    <property type="term" value="P:L-arginine biosynthetic process"/>
    <property type="evidence" value="ECO:0007669"/>
    <property type="project" value="UniProtKB-UniRule"/>
</dbReference>
<dbReference type="EC" id="2.3.1.1" evidence="8"/>
<evidence type="ECO:0000313" key="11">
    <source>
        <dbReference type="Proteomes" id="UP000218327"/>
    </source>
</evidence>
<dbReference type="CDD" id="cd04237">
    <property type="entry name" value="AAK_NAGS-ABP"/>
    <property type="match status" value="1"/>
</dbReference>
<dbReference type="InterPro" id="IPR016181">
    <property type="entry name" value="Acyl_CoA_acyltransferase"/>
</dbReference>
<comment type="pathway">
    <text evidence="1 8">Amino-acid biosynthesis; L-arginine biosynthesis; N(2)-acetyl-L-ornithine from L-glutamate: step 1/4.</text>
</comment>
<keyword evidence="4 8" id="KW-0028">Amino-acid biosynthesis</keyword>
<evidence type="ECO:0000256" key="8">
    <source>
        <dbReference type="HAMAP-Rule" id="MF_01105"/>
    </source>
</evidence>
<dbReference type="Gene3D" id="3.40.630.30">
    <property type="match status" value="1"/>
</dbReference>
<name>A0A2A5BB34_9GAMM</name>
<dbReference type="UniPathway" id="UPA00068">
    <property type="reaction ID" value="UER00106"/>
</dbReference>
<dbReference type="GO" id="GO:0004042">
    <property type="term" value="F:L-glutamate N-acetyltransferase activity"/>
    <property type="evidence" value="ECO:0007669"/>
    <property type="project" value="UniProtKB-UniRule"/>
</dbReference>
<dbReference type="HAMAP" id="MF_01105">
    <property type="entry name" value="N_acetyl_glu_synth"/>
    <property type="match status" value="1"/>
</dbReference>
<feature type="domain" description="N-acetyltransferase" evidence="9">
    <location>
        <begin position="299"/>
        <end position="437"/>
    </location>
</feature>